<keyword evidence="3" id="KW-0540">Nuclease</keyword>
<organism evidence="11 12">
    <name type="scientific">Paenibacillus albilobatus</name>
    <dbReference type="NCBI Taxonomy" id="2716884"/>
    <lineage>
        <taxon>Bacteria</taxon>
        <taxon>Bacillati</taxon>
        <taxon>Bacillota</taxon>
        <taxon>Bacilli</taxon>
        <taxon>Bacillales</taxon>
        <taxon>Paenibacillaceae</taxon>
        <taxon>Paenibacillus</taxon>
    </lineage>
</organism>
<keyword evidence="6" id="KW-0378">Hydrolase</keyword>
<comment type="cofactor">
    <cofactor evidence="1">
        <name>Mn(2+)</name>
        <dbReference type="ChEBI" id="CHEBI:29035"/>
    </cofactor>
</comment>
<evidence type="ECO:0000313" key="11">
    <source>
        <dbReference type="EMBL" id="GIO35077.1"/>
    </source>
</evidence>
<dbReference type="InterPro" id="IPR051547">
    <property type="entry name" value="TDP2-like"/>
</dbReference>
<keyword evidence="9" id="KW-0812">Transmembrane</keyword>
<evidence type="ECO:0000256" key="3">
    <source>
        <dbReference type="ARBA" id="ARBA00022722"/>
    </source>
</evidence>
<keyword evidence="7" id="KW-0460">Magnesium</keyword>
<feature type="transmembrane region" description="Helical" evidence="9">
    <location>
        <begin position="6"/>
        <end position="27"/>
    </location>
</feature>
<keyword evidence="8" id="KW-0234">DNA repair</keyword>
<dbReference type="SUPFAM" id="SSF56219">
    <property type="entry name" value="DNase I-like"/>
    <property type="match status" value="1"/>
</dbReference>
<evidence type="ECO:0000256" key="5">
    <source>
        <dbReference type="ARBA" id="ARBA00022763"/>
    </source>
</evidence>
<evidence type="ECO:0000259" key="10">
    <source>
        <dbReference type="Pfam" id="PF03372"/>
    </source>
</evidence>
<dbReference type="Proteomes" id="UP000679779">
    <property type="component" value="Unassembled WGS sequence"/>
</dbReference>
<sequence length="353" mass="39633">MVKKMLWIVGGVVLAALLLAGGFLLYVTVTDYRPGKTEPITVANNPDRVLETGNAFTVTTFNIGYAGLDRDQDFFMDGGTGSGSRSKKQTELNLRGMGTFLSGNRSDFIFIQEVDVNSTRSYRLNEAEALKEYLPNYSFSYADNYKVPWVPVPVFHPMGHARGGLLTLAKYKSSGATRYDLPGKEKWPKQQFDLDRAFIESRIPVNNGKELILANLHLSAFDQGGSIRKQQLQFMKEYMKKEAEKGNYVILGGDWNHSLPGTDPKAFKTTQSWPEWLQPFPENVLPEGFHWAVDKTVPSVRTVDVPFKEGINFRAVIDGFLVSPNVDILKVEGHDLKHEHSDHNPVTAEFVLK</sequence>
<dbReference type="InterPro" id="IPR036691">
    <property type="entry name" value="Endo/exonu/phosph_ase_sf"/>
</dbReference>
<comment type="caution">
    <text evidence="11">The sequence shown here is derived from an EMBL/GenBank/DDBJ whole genome shotgun (WGS) entry which is preliminary data.</text>
</comment>
<keyword evidence="11" id="KW-0255">Endonuclease</keyword>
<dbReference type="AlphaFoldDB" id="A0A919XQV5"/>
<evidence type="ECO:0000256" key="4">
    <source>
        <dbReference type="ARBA" id="ARBA00022723"/>
    </source>
</evidence>
<keyword evidence="4" id="KW-0479">Metal-binding</keyword>
<dbReference type="EMBL" id="BORQ01000017">
    <property type="protein sequence ID" value="GIO35077.1"/>
    <property type="molecule type" value="Genomic_DNA"/>
</dbReference>
<protein>
    <submittedName>
        <fullName evidence="11">Endonuclease</fullName>
    </submittedName>
</protein>
<keyword evidence="9" id="KW-0472">Membrane</keyword>
<comment type="cofactor">
    <cofactor evidence="2">
        <name>Mg(2+)</name>
        <dbReference type="ChEBI" id="CHEBI:18420"/>
    </cofactor>
</comment>
<reference evidence="11" key="1">
    <citation type="submission" date="2021-03" db="EMBL/GenBank/DDBJ databases">
        <title>Antimicrobial resistance genes in bacteria isolated from Japanese honey, and their potential for conferring macrolide and lincosamide resistance in the American foulbrood pathogen Paenibacillus larvae.</title>
        <authorList>
            <person name="Okamoto M."/>
            <person name="Kumagai M."/>
            <person name="Kanamori H."/>
            <person name="Takamatsu D."/>
        </authorList>
    </citation>
    <scope>NUCLEOTIDE SEQUENCE</scope>
    <source>
        <strain evidence="11">J2TS6</strain>
    </source>
</reference>
<feature type="domain" description="Endonuclease/exonuclease/phosphatase" evidence="10">
    <location>
        <begin position="92"/>
        <end position="343"/>
    </location>
</feature>
<dbReference type="GO" id="GO:0016787">
    <property type="term" value="F:hydrolase activity"/>
    <property type="evidence" value="ECO:0007669"/>
    <property type="project" value="UniProtKB-KW"/>
</dbReference>
<dbReference type="Gene3D" id="3.60.10.10">
    <property type="entry name" value="Endonuclease/exonuclease/phosphatase"/>
    <property type="match status" value="1"/>
</dbReference>
<gene>
    <name evidence="11" type="ORF">J2TS6_62180</name>
</gene>
<proteinExistence type="predicted"/>
<dbReference type="RefSeq" id="WP_160045494.1">
    <property type="nucleotide sequence ID" value="NZ_BORQ01000017.1"/>
</dbReference>
<dbReference type="InterPro" id="IPR005135">
    <property type="entry name" value="Endo/exonuclease/phosphatase"/>
</dbReference>
<dbReference type="Pfam" id="PF03372">
    <property type="entry name" value="Exo_endo_phos"/>
    <property type="match status" value="1"/>
</dbReference>
<dbReference type="GO" id="GO:0046872">
    <property type="term" value="F:metal ion binding"/>
    <property type="evidence" value="ECO:0007669"/>
    <property type="project" value="UniProtKB-KW"/>
</dbReference>
<evidence type="ECO:0000256" key="6">
    <source>
        <dbReference type="ARBA" id="ARBA00022801"/>
    </source>
</evidence>
<dbReference type="GO" id="GO:0004519">
    <property type="term" value="F:endonuclease activity"/>
    <property type="evidence" value="ECO:0007669"/>
    <property type="project" value="UniProtKB-KW"/>
</dbReference>
<keyword evidence="5" id="KW-0227">DNA damage</keyword>
<evidence type="ECO:0000256" key="8">
    <source>
        <dbReference type="ARBA" id="ARBA00023204"/>
    </source>
</evidence>
<evidence type="ECO:0000256" key="7">
    <source>
        <dbReference type="ARBA" id="ARBA00022842"/>
    </source>
</evidence>
<evidence type="ECO:0000256" key="9">
    <source>
        <dbReference type="SAM" id="Phobius"/>
    </source>
</evidence>
<keyword evidence="12" id="KW-1185">Reference proteome</keyword>
<dbReference type="PANTHER" id="PTHR15822:SF4">
    <property type="entry name" value="TYROSYL-DNA PHOSPHODIESTERASE 2"/>
    <property type="match status" value="1"/>
</dbReference>
<evidence type="ECO:0000256" key="1">
    <source>
        <dbReference type="ARBA" id="ARBA00001936"/>
    </source>
</evidence>
<name>A0A919XQV5_9BACL</name>
<dbReference type="PANTHER" id="PTHR15822">
    <property type="entry name" value="TRAF AND TNF RECEPTOR-ASSOCIATED PROTEIN"/>
    <property type="match status" value="1"/>
</dbReference>
<keyword evidence="9" id="KW-1133">Transmembrane helix</keyword>
<dbReference type="GO" id="GO:0006281">
    <property type="term" value="P:DNA repair"/>
    <property type="evidence" value="ECO:0007669"/>
    <property type="project" value="UniProtKB-KW"/>
</dbReference>
<evidence type="ECO:0000313" key="12">
    <source>
        <dbReference type="Proteomes" id="UP000679779"/>
    </source>
</evidence>
<evidence type="ECO:0000256" key="2">
    <source>
        <dbReference type="ARBA" id="ARBA00001946"/>
    </source>
</evidence>
<accession>A0A919XQV5</accession>